<dbReference type="PANTHER" id="PTHR35726:SF4">
    <property type="entry name" value="GLUTAMIC ACID-RICH PROTEIN-LIKE"/>
    <property type="match status" value="1"/>
</dbReference>
<sequence length="153" mass="17518">MDDKNLVDLSSFLLFETTDDNSEVLDSSKSSNLSMFSPENDSDAMSCSYDESEKVDVHDVDDHDLVVGFLDQDSTFKERGDHGYYCYVECGKEDEEEGVVDQELKKNGDHKMKQPNIVAEKSTESNVVCIESCEELMRRREQDKLFWKSCLES</sequence>
<name>A0AAV3PT55_LITER</name>
<organism evidence="1 2">
    <name type="scientific">Lithospermum erythrorhizon</name>
    <name type="common">Purple gromwell</name>
    <name type="synonym">Lithospermum officinale var. erythrorhizon</name>
    <dbReference type="NCBI Taxonomy" id="34254"/>
    <lineage>
        <taxon>Eukaryota</taxon>
        <taxon>Viridiplantae</taxon>
        <taxon>Streptophyta</taxon>
        <taxon>Embryophyta</taxon>
        <taxon>Tracheophyta</taxon>
        <taxon>Spermatophyta</taxon>
        <taxon>Magnoliopsida</taxon>
        <taxon>eudicotyledons</taxon>
        <taxon>Gunneridae</taxon>
        <taxon>Pentapetalae</taxon>
        <taxon>asterids</taxon>
        <taxon>lamiids</taxon>
        <taxon>Boraginales</taxon>
        <taxon>Boraginaceae</taxon>
        <taxon>Boraginoideae</taxon>
        <taxon>Lithospermeae</taxon>
        <taxon>Lithospermum</taxon>
    </lineage>
</organism>
<dbReference type="AlphaFoldDB" id="A0AAV3PT55"/>
<evidence type="ECO:0000313" key="2">
    <source>
        <dbReference type="Proteomes" id="UP001454036"/>
    </source>
</evidence>
<dbReference type="Proteomes" id="UP001454036">
    <property type="component" value="Unassembled WGS sequence"/>
</dbReference>
<evidence type="ECO:0000313" key="1">
    <source>
        <dbReference type="EMBL" id="GAA0153515.1"/>
    </source>
</evidence>
<gene>
    <name evidence="1" type="ORF">LIER_11733</name>
</gene>
<proteinExistence type="predicted"/>
<dbReference type="EMBL" id="BAABME010002195">
    <property type="protein sequence ID" value="GAA0153515.1"/>
    <property type="molecule type" value="Genomic_DNA"/>
</dbReference>
<comment type="caution">
    <text evidence="1">The sequence shown here is derived from an EMBL/GenBank/DDBJ whole genome shotgun (WGS) entry which is preliminary data.</text>
</comment>
<protein>
    <submittedName>
        <fullName evidence="1">Uncharacterized protein</fullName>
    </submittedName>
</protein>
<accession>A0AAV3PT55</accession>
<dbReference type="PANTHER" id="PTHR35726">
    <property type="entry name" value="GLUTAMIC ACID-RICH PROTEIN-LIKE"/>
    <property type="match status" value="1"/>
</dbReference>
<reference evidence="1 2" key="1">
    <citation type="submission" date="2024-01" db="EMBL/GenBank/DDBJ databases">
        <title>The complete chloroplast genome sequence of Lithospermum erythrorhizon: insights into the phylogenetic relationship among Boraginaceae species and the maternal lineages of purple gromwells.</title>
        <authorList>
            <person name="Okada T."/>
            <person name="Watanabe K."/>
        </authorList>
    </citation>
    <scope>NUCLEOTIDE SEQUENCE [LARGE SCALE GENOMIC DNA]</scope>
</reference>
<keyword evidence="2" id="KW-1185">Reference proteome</keyword>